<keyword evidence="4 9" id="KW-0812">Transmembrane</keyword>
<dbReference type="GO" id="GO:0005886">
    <property type="term" value="C:plasma membrane"/>
    <property type="evidence" value="ECO:0007669"/>
    <property type="project" value="TreeGrafter"/>
</dbReference>
<comment type="similarity">
    <text evidence="2">Belongs to the sphingomyelin synthase family.</text>
</comment>
<evidence type="ECO:0000313" key="12">
    <source>
        <dbReference type="Proteomes" id="UP001165160"/>
    </source>
</evidence>
<dbReference type="InterPro" id="IPR025749">
    <property type="entry name" value="Sphingomyelin_synth-like_dom"/>
</dbReference>
<organism evidence="11 12">
    <name type="scientific">Triparma verrucosa</name>
    <dbReference type="NCBI Taxonomy" id="1606542"/>
    <lineage>
        <taxon>Eukaryota</taxon>
        <taxon>Sar</taxon>
        <taxon>Stramenopiles</taxon>
        <taxon>Ochrophyta</taxon>
        <taxon>Bolidophyceae</taxon>
        <taxon>Parmales</taxon>
        <taxon>Triparmaceae</taxon>
        <taxon>Triparma</taxon>
    </lineage>
</organism>
<evidence type="ECO:0000256" key="6">
    <source>
        <dbReference type="ARBA" id="ARBA00022989"/>
    </source>
</evidence>
<keyword evidence="8 9" id="KW-0472">Membrane</keyword>
<dbReference type="Proteomes" id="UP001165160">
    <property type="component" value="Unassembled WGS sequence"/>
</dbReference>
<protein>
    <recommendedName>
        <fullName evidence="10">Sphingomyelin synthase-like domain-containing protein</fullName>
    </recommendedName>
</protein>
<dbReference type="AlphaFoldDB" id="A0A9W7FNE1"/>
<sequence length="348" mass="38877">MFHPVLLQIYLALFLLSFLTYTCTYGLPTLSPSKLHLFLTSPSSLKTLLCLLIWTISYFLMSFLGGTIAYWRFPRTPGNAETPSPLPDLIFNLFPETCPKIFGQNLQSLTLIIYYTYLTLIILPFHPSSEKILRHFLLLNSLMFLTRTTTVSITSLPQPNYTPKCLLAQNSSSTFLESLHVVMGRGFPPKSCGDLIYSGHASCAIISMYIIEYHNAYFGRKYVRRIGWSLVGVAVGSIFMCRSHYGVDVVLAGYFSAFLGEGFYLRLEGRTGRWGEEIVRWLGGEEEDSYGKRKSRRRNTGQATGESEILLKDSADAESVASSVNSSREEEGETIIGGCIYGGTTTSV</sequence>
<dbReference type="Pfam" id="PF14360">
    <property type="entry name" value="PAP2_C"/>
    <property type="match status" value="1"/>
</dbReference>
<dbReference type="GO" id="GO:0046513">
    <property type="term" value="P:ceramide biosynthetic process"/>
    <property type="evidence" value="ECO:0007669"/>
    <property type="project" value="TreeGrafter"/>
</dbReference>
<evidence type="ECO:0000313" key="11">
    <source>
        <dbReference type="EMBL" id="GMI15131.1"/>
    </source>
</evidence>
<keyword evidence="7" id="KW-0443">Lipid metabolism</keyword>
<evidence type="ECO:0000256" key="2">
    <source>
        <dbReference type="ARBA" id="ARBA00005441"/>
    </source>
</evidence>
<keyword evidence="6 9" id="KW-1133">Transmembrane helix</keyword>
<evidence type="ECO:0000256" key="8">
    <source>
        <dbReference type="ARBA" id="ARBA00023136"/>
    </source>
</evidence>
<keyword evidence="12" id="KW-1185">Reference proteome</keyword>
<comment type="subcellular location">
    <subcellularLocation>
        <location evidence="1">Membrane</location>
        <topology evidence="1">Multi-pass membrane protein</topology>
    </subcellularLocation>
</comment>
<keyword evidence="3" id="KW-0808">Transferase</keyword>
<dbReference type="EMBL" id="BRXX01000512">
    <property type="protein sequence ID" value="GMI15131.1"/>
    <property type="molecule type" value="Genomic_DNA"/>
</dbReference>
<keyword evidence="5" id="KW-0746">Sphingolipid metabolism</keyword>
<evidence type="ECO:0000256" key="7">
    <source>
        <dbReference type="ARBA" id="ARBA00023098"/>
    </source>
</evidence>
<feature type="transmembrane region" description="Helical" evidence="9">
    <location>
        <begin position="106"/>
        <end position="125"/>
    </location>
</feature>
<evidence type="ECO:0000256" key="9">
    <source>
        <dbReference type="SAM" id="Phobius"/>
    </source>
</evidence>
<evidence type="ECO:0000256" key="3">
    <source>
        <dbReference type="ARBA" id="ARBA00022679"/>
    </source>
</evidence>
<feature type="transmembrane region" description="Helical" evidence="9">
    <location>
        <begin position="137"/>
        <end position="156"/>
    </location>
</feature>
<comment type="caution">
    <text evidence="11">The sequence shown here is derived from an EMBL/GenBank/DDBJ whole genome shotgun (WGS) entry which is preliminary data.</text>
</comment>
<evidence type="ECO:0000256" key="1">
    <source>
        <dbReference type="ARBA" id="ARBA00004141"/>
    </source>
</evidence>
<reference evidence="12" key="1">
    <citation type="journal article" date="2023" name="Commun. Biol.">
        <title>Genome analysis of Parmales, the sister group of diatoms, reveals the evolutionary specialization of diatoms from phago-mixotrophs to photoautotrophs.</title>
        <authorList>
            <person name="Ban H."/>
            <person name="Sato S."/>
            <person name="Yoshikawa S."/>
            <person name="Yamada K."/>
            <person name="Nakamura Y."/>
            <person name="Ichinomiya M."/>
            <person name="Sato N."/>
            <person name="Blanc-Mathieu R."/>
            <person name="Endo H."/>
            <person name="Kuwata A."/>
            <person name="Ogata H."/>
        </authorList>
    </citation>
    <scope>NUCLEOTIDE SEQUENCE [LARGE SCALE GENOMIC DNA]</scope>
    <source>
        <strain evidence="12">NIES 3699</strain>
    </source>
</reference>
<evidence type="ECO:0000256" key="5">
    <source>
        <dbReference type="ARBA" id="ARBA00022919"/>
    </source>
</evidence>
<dbReference type="PANTHER" id="PTHR21290:SF25">
    <property type="entry name" value="SPHINGOMYELIN SYNTHASE-RELATED PROTEIN 1"/>
    <property type="match status" value="1"/>
</dbReference>
<proteinExistence type="inferred from homology"/>
<accession>A0A9W7FNE1</accession>
<dbReference type="InterPro" id="IPR045221">
    <property type="entry name" value="Sphingomyelin_synth-like"/>
</dbReference>
<dbReference type="GO" id="GO:0047493">
    <property type="term" value="F:ceramide cholinephosphotransferase activity"/>
    <property type="evidence" value="ECO:0007669"/>
    <property type="project" value="TreeGrafter"/>
</dbReference>
<feature type="transmembrane region" description="Helical" evidence="9">
    <location>
        <begin position="6"/>
        <end position="27"/>
    </location>
</feature>
<feature type="transmembrane region" description="Helical" evidence="9">
    <location>
        <begin position="195"/>
        <end position="214"/>
    </location>
</feature>
<feature type="domain" description="Sphingomyelin synthase-like" evidence="10">
    <location>
        <begin position="191"/>
        <end position="258"/>
    </location>
</feature>
<dbReference type="GO" id="GO:0005789">
    <property type="term" value="C:endoplasmic reticulum membrane"/>
    <property type="evidence" value="ECO:0007669"/>
    <property type="project" value="TreeGrafter"/>
</dbReference>
<evidence type="ECO:0000259" key="10">
    <source>
        <dbReference type="Pfam" id="PF14360"/>
    </source>
</evidence>
<feature type="transmembrane region" description="Helical" evidence="9">
    <location>
        <begin position="48"/>
        <end position="71"/>
    </location>
</feature>
<dbReference type="GO" id="GO:0000139">
    <property type="term" value="C:Golgi membrane"/>
    <property type="evidence" value="ECO:0007669"/>
    <property type="project" value="TreeGrafter"/>
</dbReference>
<evidence type="ECO:0000256" key="4">
    <source>
        <dbReference type="ARBA" id="ARBA00022692"/>
    </source>
</evidence>
<name>A0A9W7FNE1_9STRA</name>
<gene>
    <name evidence="11" type="ORF">TrVE_jg12096</name>
</gene>
<dbReference type="GO" id="GO:0033188">
    <property type="term" value="F:sphingomyelin synthase activity"/>
    <property type="evidence" value="ECO:0007669"/>
    <property type="project" value="TreeGrafter"/>
</dbReference>
<dbReference type="PANTHER" id="PTHR21290">
    <property type="entry name" value="SPHINGOMYELIN SYNTHETASE"/>
    <property type="match status" value="1"/>
</dbReference>